<protein>
    <submittedName>
        <fullName evidence="3">Uncharacterized protein</fullName>
    </submittedName>
</protein>
<name>A0ABD6ERN5_9BILA</name>
<keyword evidence="2" id="KW-0472">Membrane</keyword>
<feature type="transmembrane region" description="Helical" evidence="2">
    <location>
        <begin position="109"/>
        <end position="130"/>
    </location>
</feature>
<sequence>MQEFVIRWHIISLSKYNQWTQLGSVEFCRFSDALIDYCDRRSKCNCHFRWSSASPSIALPLADIKVDEKQSHVESRSTKQMNSTGIQTENLPIDSMEYENVETVVATRLMLIGMGISLMIIIIFLIVLAVMRILYKQREMDAEAENSVESPVAHENQRVKGGKNSSESHDFRPSELLFRGQQDDHSKSHAVCPYESSDSYESDSNQIWPDEFIGKPKTSVNRKSIIDRGLQGILQSLFRKKRTEPGIHCHFPNDLP</sequence>
<evidence type="ECO:0000313" key="3">
    <source>
        <dbReference type="EMBL" id="MFH4979663.1"/>
    </source>
</evidence>
<evidence type="ECO:0000313" key="4">
    <source>
        <dbReference type="Proteomes" id="UP001608902"/>
    </source>
</evidence>
<reference evidence="3 4" key="1">
    <citation type="submission" date="2024-08" db="EMBL/GenBank/DDBJ databases">
        <title>Gnathostoma spinigerum genome.</title>
        <authorList>
            <person name="Gonzalez-Bertolin B."/>
            <person name="Monzon S."/>
            <person name="Zaballos A."/>
            <person name="Jimenez P."/>
            <person name="Dekumyoy P."/>
            <person name="Varona S."/>
            <person name="Cuesta I."/>
            <person name="Sumanam S."/>
            <person name="Adisakwattana P."/>
            <person name="Gasser R.B."/>
            <person name="Hernandez-Gonzalez A."/>
            <person name="Young N.D."/>
            <person name="Perteguer M.J."/>
        </authorList>
    </citation>
    <scope>NUCLEOTIDE SEQUENCE [LARGE SCALE GENOMIC DNA]</scope>
    <source>
        <strain evidence="3">AL3</strain>
        <tissue evidence="3">Liver</tissue>
    </source>
</reference>
<dbReference type="Proteomes" id="UP001608902">
    <property type="component" value="Unassembled WGS sequence"/>
</dbReference>
<keyword evidence="2" id="KW-1133">Transmembrane helix</keyword>
<keyword evidence="2" id="KW-0812">Transmembrane</keyword>
<keyword evidence="4" id="KW-1185">Reference proteome</keyword>
<feature type="region of interest" description="Disordered" evidence="1">
    <location>
        <begin position="146"/>
        <end position="170"/>
    </location>
</feature>
<comment type="caution">
    <text evidence="3">The sequence shown here is derived from an EMBL/GenBank/DDBJ whole genome shotgun (WGS) entry which is preliminary data.</text>
</comment>
<proteinExistence type="predicted"/>
<dbReference type="EMBL" id="JBGFUD010004482">
    <property type="protein sequence ID" value="MFH4979663.1"/>
    <property type="molecule type" value="Genomic_DNA"/>
</dbReference>
<accession>A0ABD6ERN5</accession>
<dbReference type="AlphaFoldDB" id="A0ABD6ERN5"/>
<organism evidence="3 4">
    <name type="scientific">Gnathostoma spinigerum</name>
    <dbReference type="NCBI Taxonomy" id="75299"/>
    <lineage>
        <taxon>Eukaryota</taxon>
        <taxon>Metazoa</taxon>
        <taxon>Ecdysozoa</taxon>
        <taxon>Nematoda</taxon>
        <taxon>Chromadorea</taxon>
        <taxon>Rhabditida</taxon>
        <taxon>Spirurina</taxon>
        <taxon>Gnathostomatomorpha</taxon>
        <taxon>Gnathostomatoidea</taxon>
        <taxon>Gnathostomatidae</taxon>
        <taxon>Gnathostoma</taxon>
    </lineage>
</organism>
<gene>
    <name evidence="3" type="ORF">AB6A40_006372</name>
</gene>
<evidence type="ECO:0000256" key="2">
    <source>
        <dbReference type="SAM" id="Phobius"/>
    </source>
</evidence>
<evidence type="ECO:0000256" key="1">
    <source>
        <dbReference type="SAM" id="MobiDB-lite"/>
    </source>
</evidence>